<evidence type="ECO:0000313" key="2">
    <source>
        <dbReference type="Proteomes" id="UP000000852"/>
    </source>
</evidence>
<proteinExistence type="predicted"/>
<dbReference type="HOGENOM" id="CLU_064277_2_0_10"/>
<protein>
    <submittedName>
        <fullName evidence="1">Uncharacterized protein</fullName>
    </submittedName>
</protein>
<dbReference type="KEGG" id="phe:Phep_1094"/>
<dbReference type="InterPro" id="IPR046233">
    <property type="entry name" value="DUF6266"/>
</dbReference>
<dbReference type="OrthoDB" id="665435at2"/>
<sequence length="213" mass="23171">MGKYKKGILGPFRGKVGTTVGSSWNGIFYLKSLPDFGDYVPSTAQLNVQAKMAFVTGFLKPLKPLLNIGYKLFNKGITPMNKATSYHLKNAVTGSSTLNYAIDYTKVMISEGNLPVADDPEVNVTVANQLNFSWVDDSDPESTNDTDMLTVLAINPTKGNYTKKVNAVPRSAQAYVLPVPGYSGDEVQVYLFFVSADGKQVSDSVYVGEFIVL</sequence>
<dbReference type="EMBL" id="CP001681">
    <property type="protein sequence ID" value="ACU03312.1"/>
    <property type="molecule type" value="Genomic_DNA"/>
</dbReference>
<accession>C6Y3N3</accession>
<dbReference type="Proteomes" id="UP000000852">
    <property type="component" value="Chromosome"/>
</dbReference>
<reference evidence="1 2" key="1">
    <citation type="journal article" date="2009" name="Stand. Genomic Sci.">
        <title>Complete genome sequence of Pedobacter heparinus type strain (HIM 762-3).</title>
        <authorList>
            <person name="Han C."/>
            <person name="Spring S."/>
            <person name="Lapidus A."/>
            <person name="Del Rio T.G."/>
            <person name="Tice H."/>
            <person name="Copeland A."/>
            <person name="Cheng J.F."/>
            <person name="Lucas S."/>
            <person name="Chen F."/>
            <person name="Nolan M."/>
            <person name="Bruce D."/>
            <person name="Goodwin L."/>
            <person name="Pitluck S."/>
            <person name="Ivanova N."/>
            <person name="Mavromatis K."/>
            <person name="Mikhailova N."/>
            <person name="Pati A."/>
            <person name="Chen A."/>
            <person name="Palaniappan K."/>
            <person name="Land M."/>
            <person name="Hauser L."/>
            <person name="Chang Y.J."/>
            <person name="Jeffries C.C."/>
            <person name="Saunders E."/>
            <person name="Chertkov O."/>
            <person name="Brettin T."/>
            <person name="Goker M."/>
            <person name="Rohde M."/>
            <person name="Bristow J."/>
            <person name="Eisen J.A."/>
            <person name="Markowitz V."/>
            <person name="Hugenholtz P."/>
            <person name="Kyrpides N.C."/>
            <person name="Klenk H.P."/>
            <person name="Detter J.C."/>
        </authorList>
    </citation>
    <scope>NUCLEOTIDE SEQUENCE [LARGE SCALE GENOMIC DNA]</scope>
    <source>
        <strain evidence="2">ATCC 13125 / DSM 2366 / CIP 104194 / JCM 7457 / NBRC 12017 / NCIMB 9290 / NRRL B-14731 / HIM 762-3</strain>
    </source>
</reference>
<dbReference type="RefSeq" id="WP_012781256.1">
    <property type="nucleotide sequence ID" value="NC_013061.1"/>
</dbReference>
<gene>
    <name evidence="1" type="ordered locus">Phep_1094</name>
</gene>
<organism evidence="1 2">
    <name type="scientific">Pedobacter heparinus (strain ATCC 13125 / DSM 2366 / CIP 104194 / JCM 7457 / NBRC 12017 / NCIMB 9290 / NRRL B-14731 / HIM 762-3)</name>
    <dbReference type="NCBI Taxonomy" id="485917"/>
    <lineage>
        <taxon>Bacteria</taxon>
        <taxon>Pseudomonadati</taxon>
        <taxon>Bacteroidota</taxon>
        <taxon>Sphingobacteriia</taxon>
        <taxon>Sphingobacteriales</taxon>
        <taxon>Sphingobacteriaceae</taxon>
        <taxon>Pedobacter</taxon>
    </lineage>
</organism>
<dbReference type="AlphaFoldDB" id="C6Y3N3"/>
<keyword evidence="2" id="KW-1185">Reference proteome</keyword>
<name>C6Y3N3_PEDHD</name>
<dbReference type="eggNOG" id="ENOG502Z9ST">
    <property type="taxonomic scope" value="Bacteria"/>
</dbReference>
<dbReference type="STRING" id="485917.Phep_1094"/>
<dbReference type="Pfam" id="PF19781">
    <property type="entry name" value="DUF6266"/>
    <property type="match status" value="1"/>
</dbReference>
<evidence type="ECO:0000313" key="1">
    <source>
        <dbReference type="EMBL" id="ACU03312.1"/>
    </source>
</evidence>